<organism evidence="2 3">
    <name type="scientific">Penicillium crustosum</name>
    <name type="common">Blue mold fungus</name>
    <dbReference type="NCBI Taxonomy" id="36656"/>
    <lineage>
        <taxon>Eukaryota</taxon>
        <taxon>Fungi</taxon>
        <taxon>Dikarya</taxon>
        <taxon>Ascomycota</taxon>
        <taxon>Pezizomycotina</taxon>
        <taxon>Eurotiomycetes</taxon>
        <taxon>Eurotiomycetidae</taxon>
        <taxon>Eurotiales</taxon>
        <taxon>Aspergillaceae</taxon>
        <taxon>Penicillium</taxon>
    </lineage>
</organism>
<proteinExistence type="predicted"/>
<gene>
    <name evidence="2" type="ORF">PCG10_002614</name>
</gene>
<evidence type="ECO:0000313" key="2">
    <source>
        <dbReference type="EMBL" id="KAF7527650.1"/>
    </source>
</evidence>
<evidence type="ECO:0000256" key="1">
    <source>
        <dbReference type="SAM" id="MobiDB-lite"/>
    </source>
</evidence>
<comment type="caution">
    <text evidence="2">The sequence shown here is derived from an EMBL/GenBank/DDBJ whole genome shotgun (WGS) entry which is preliminary data.</text>
</comment>
<keyword evidence="3" id="KW-1185">Reference proteome</keyword>
<dbReference type="EMBL" id="JAAOZQ010000015">
    <property type="protein sequence ID" value="KAF7527650.1"/>
    <property type="molecule type" value="Genomic_DNA"/>
</dbReference>
<sequence length="163" mass="18056">MAWQKVKQTRSTRSPENGMVENSKKAPTISTHFRSSVRRTGNAIVISLRGADLQWLLSEIQGCRGSDPTVQIIFNEDTSPPQPSNIPHASEESSLTPNILDTLRVTPCEKNYLERVSGGDGSTKTDLPDIEEDCALDPRAIEAYMISTGLSDTEPEWNEFTTF</sequence>
<accession>A0A9P5L026</accession>
<name>A0A9P5L026_PENCR</name>
<feature type="region of interest" description="Disordered" evidence="1">
    <location>
        <begin position="1"/>
        <end position="27"/>
    </location>
</feature>
<reference evidence="2" key="1">
    <citation type="submission" date="2020-02" db="EMBL/GenBank/DDBJ databases">
        <authorList>
            <person name="Lichtner F.J."/>
        </authorList>
    </citation>
    <scope>NUCLEOTIDE SEQUENCE</scope>
    <source>
        <strain evidence="2">G10</strain>
    </source>
</reference>
<protein>
    <submittedName>
        <fullName evidence="2">Uncharacterized protein</fullName>
    </submittedName>
</protein>
<evidence type="ECO:0000313" key="3">
    <source>
        <dbReference type="Proteomes" id="UP000701341"/>
    </source>
</evidence>
<dbReference type="AlphaFoldDB" id="A0A9P5L026"/>
<dbReference type="Proteomes" id="UP000701341">
    <property type="component" value="Unassembled WGS sequence"/>
</dbReference>